<dbReference type="SFLD" id="SFLDF00027">
    <property type="entry name" value="p-type_atpase"/>
    <property type="match status" value="1"/>
</dbReference>
<keyword evidence="10 13" id="KW-0472">Membrane</keyword>
<comment type="subcellular location">
    <subcellularLocation>
        <location evidence="1">Membrane</location>
        <topology evidence="1">Multi-pass membrane protein</topology>
    </subcellularLocation>
</comment>
<evidence type="ECO:0000256" key="5">
    <source>
        <dbReference type="ARBA" id="ARBA00022741"/>
    </source>
</evidence>
<feature type="transmembrane region" description="Helical" evidence="13">
    <location>
        <begin position="1279"/>
        <end position="1300"/>
    </location>
</feature>
<evidence type="ECO:0000256" key="10">
    <source>
        <dbReference type="ARBA" id="ARBA00023136"/>
    </source>
</evidence>
<evidence type="ECO:0000259" key="14">
    <source>
        <dbReference type="Pfam" id="PF00122"/>
    </source>
</evidence>
<dbReference type="SFLD" id="SFLDS00003">
    <property type="entry name" value="Haloacid_Dehalogenase"/>
    <property type="match status" value="1"/>
</dbReference>
<keyword evidence="16" id="KW-1185">Reference proteome</keyword>
<evidence type="ECO:0000256" key="12">
    <source>
        <dbReference type="SAM" id="MobiDB-lite"/>
    </source>
</evidence>
<organism evidence="15 16">
    <name type="scientific">Tetraparma gracilis</name>
    <dbReference type="NCBI Taxonomy" id="2962635"/>
    <lineage>
        <taxon>Eukaryota</taxon>
        <taxon>Sar</taxon>
        <taxon>Stramenopiles</taxon>
        <taxon>Ochrophyta</taxon>
        <taxon>Bolidophyceae</taxon>
        <taxon>Parmales</taxon>
        <taxon>Triparmaceae</taxon>
        <taxon>Tetraparma</taxon>
    </lineage>
</organism>
<keyword evidence="11" id="KW-0175">Coiled coil</keyword>
<dbReference type="InterPro" id="IPR018303">
    <property type="entry name" value="ATPase_P-typ_P_site"/>
</dbReference>
<dbReference type="Gene3D" id="2.70.150.10">
    <property type="entry name" value="Calcium-transporting ATPase, cytoplasmic transduction domain A"/>
    <property type="match status" value="1"/>
</dbReference>
<evidence type="ECO:0000256" key="9">
    <source>
        <dbReference type="ARBA" id="ARBA00022989"/>
    </source>
</evidence>
<dbReference type="SUPFAM" id="SSF56784">
    <property type="entry name" value="HAD-like"/>
    <property type="match status" value="1"/>
</dbReference>
<feature type="transmembrane region" description="Helical" evidence="13">
    <location>
        <begin position="26"/>
        <end position="48"/>
    </location>
</feature>
<dbReference type="SUPFAM" id="SSF81653">
    <property type="entry name" value="Calcium ATPase, transduction domain A"/>
    <property type="match status" value="1"/>
</dbReference>
<sequence>MVSSAPLPTDSKRLPSVSAYRPSASLLPISLPHLLFLLSYSVLSLWTLSTAGHPYRDFLVKAEAEGFEVLEGSAVGRAEAARKFELAHDEERVDTAVTEGWFGWVGMDIEEFDRAKKAAREQSVLDALPKTMRVPGRHMPGFWPLLISGSVAILHVLMLLMQVWSTPFNLLLNYAPCEPGSLAGGPSKASPTFVCAFPAAGKPLLLPLLHKPSLGYTFEYHRRQYVYSAEAGGFEKTRCRTTMPTSLFSRWTGFGDAPHLGAAKLRFGPNEFAVRQPSFADLYKKQLVSPLCVFQLFSVLLWTLDEYWQYSLFTLFMILTFEGTVVFQRIKSLGALKGMGNKVHDIHVYRFGSWMQTVTSDLLPGDVVSLTLKNKSDGSATVPADVLLLAGSAVLSEASLTGESVPQMKEKIVDTGGEESLAIKHKHKNHVLYAGTTMLQCKPEPAASSTTVSGIPPPPEPGAVAFVLRTGFTSAQGKLVRMIEGSQEKVKGHEIETAILLSILTVFALLSSGYVLKKGMEDGGRSRYELLLHCILIVTSVIPPELPMQTALAVNNSLMTLMKMQVFCTEPFRVPIAGKIDACLFDKTGTLTTDELVAVGVGGLKGAGGKEELTPMTKVADAAGLVLAGCNSLLCIDGETAGDPLESAALKAMRWCVPSGGDEESVTKVAPKPKTEKRDAGKSFTVNDRPISSVEVLVRHHFSSKLQRMSAIARDNHGRLFVLCKGSPEAIGERVGGKPAGYDEKAQSMAKEGLRVIALGYKLIGAGDLDGFGKSRDLCECDLKFAGFIAFTCRVRKDTKSVLSALSGGGMSVTMVTGDALLTAAHVAKEVGICSEDSKILMLETLPNGSMAWMRYTDSTEFKPFVATEVPALYKSGYELSSTGKTLEAAYAYDEETKNNLWYFKIFARMSPDAKETVIENLQNQDHLCLMCGDGANDVGALKAADVGIALLSGFGDVNVDKGDDGAKKAAGAGGPTAMISQFELEKIKALPVREIKAKIRELGVEPDNFKDVTEKSDLVALYRSKAISTAVARHDQKNAADSKKQKAMEAQIKKKEKMADKQRRMALRVQELEEAGESWAQFKAMKEFMAEEMAEANKIKADMAKKRGVANSAAHMAASLEDLEDGELPMVKIGDASIAAPFTSKMPSIRSCTDIIRQGRCTLVTTLQMYQILALNCLISSYSLSVLYLDGIKYGDTQMTAMGMLMSVTFMSVSRSKPLDKLSKVRPITSLFHPSSLFSIMGQFVVHLGVMYWAVQSAKEHLPADYKVELDGEFKPGIVNSVVFLVSNVQQVTVFVVNLKGRPFMNGLTENSPLLYSLAATFILTFAFASESFPGLN</sequence>
<comment type="caution">
    <text evidence="15">The sequence shown here is derived from an EMBL/GenBank/DDBJ whole genome shotgun (WGS) entry which is preliminary data.</text>
</comment>
<dbReference type="SFLD" id="SFLDG00002">
    <property type="entry name" value="C1.7:_P-type_atpase_like"/>
    <property type="match status" value="1"/>
</dbReference>
<dbReference type="NCBIfam" id="TIGR01494">
    <property type="entry name" value="ATPase_P-type"/>
    <property type="match status" value="1"/>
</dbReference>
<feature type="transmembrane region" description="Helical" evidence="13">
    <location>
        <begin position="1168"/>
        <end position="1190"/>
    </location>
</feature>
<evidence type="ECO:0000256" key="7">
    <source>
        <dbReference type="ARBA" id="ARBA00022842"/>
    </source>
</evidence>
<evidence type="ECO:0000256" key="1">
    <source>
        <dbReference type="ARBA" id="ARBA00004141"/>
    </source>
</evidence>
<dbReference type="SUPFAM" id="SSF81660">
    <property type="entry name" value="Metal cation-transporting ATPase, ATP-binding domain N"/>
    <property type="match status" value="1"/>
</dbReference>
<evidence type="ECO:0000256" key="4">
    <source>
        <dbReference type="ARBA" id="ARBA00022723"/>
    </source>
</evidence>
<keyword evidence="5" id="KW-0547">Nucleotide-binding</keyword>
<keyword evidence="3 13" id="KW-0812">Transmembrane</keyword>
<evidence type="ECO:0000313" key="16">
    <source>
        <dbReference type="Proteomes" id="UP001165060"/>
    </source>
</evidence>
<dbReference type="InterPro" id="IPR023299">
    <property type="entry name" value="ATPase_P-typ_cyto_dom_N"/>
</dbReference>
<evidence type="ECO:0000256" key="2">
    <source>
        <dbReference type="ARBA" id="ARBA00006000"/>
    </source>
</evidence>
<name>A0ABQ6MZI7_9STRA</name>
<dbReference type="PANTHER" id="PTHR45630">
    <property type="entry name" value="CATION-TRANSPORTING ATPASE-RELATED"/>
    <property type="match status" value="1"/>
</dbReference>
<evidence type="ECO:0000256" key="13">
    <source>
        <dbReference type="SAM" id="Phobius"/>
    </source>
</evidence>
<feature type="domain" description="P-type ATPase A" evidence="14">
    <location>
        <begin position="346"/>
        <end position="482"/>
    </location>
</feature>
<feature type="transmembrane region" description="Helical" evidence="13">
    <location>
        <begin position="142"/>
        <end position="164"/>
    </location>
</feature>
<evidence type="ECO:0000256" key="11">
    <source>
        <dbReference type="SAM" id="Coils"/>
    </source>
</evidence>
<dbReference type="InterPro" id="IPR059000">
    <property type="entry name" value="ATPase_P-type_domA"/>
</dbReference>
<keyword evidence="6" id="KW-0067">ATP-binding</keyword>
<evidence type="ECO:0000313" key="15">
    <source>
        <dbReference type="EMBL" id="GMI35975.1"/>
    </source>
</evidence>
<dbReference type="InterPro" id="IPR044492">
    <property type="entry name" value="P_typ_ATPase_HD_dom"/>
</dbReference>
<feature type="coiled-coil region" evidence="11">
    <location>
        <begin position="1046"/>
        <end position="1076"/>
    </location>
</feature>
<dbReference type="InterPro" id="IPR008250">
    <property type="entry name" value="ATPase_P-typ_transduc_dom_A_sf"/>
</dbReference>
<reference evidence="15 16" key="1">
    <citation type="journal article" date="2023" name="Commun. Biol.">
        <title>Genome analysis of Parmales, the sister group of diatoms, reveals the evolutionary specialization of diatoms from phago-mixotrophs to photoautotrophs.</title>
        <authorList>
            <person name="Ban H."/>
            <person name="Sato S."/>
            <person name="Yoshikawa S."/>
            <person name="Yamada K."/>
            <person name="Nakamura Y."/>
            <person name="Ichinomiya M."/>
            <person name="Sato N."/>
            <person name="Blanc-Mathieu R."/>
            <person name="Endo H."/>
            <person name="Kuwata A."/>
            <person name="Ogata H."/>
        </authorList>
    </citation>
    <scope>NUCLEOTIDE SEQUENCE [LARGE SCALE GENOMIC DNA]</scope>
</reference>
<dbReference type="InterPro" id="IPR001757">
    <property type="entry name" value="P_typ_ATPase"/>
</dbReference>
<dbReference type="PROSITE" id="PS01229">
    <property type="entry name" value="COF_2"/>
    <property type="match status" value="1"/>
</dbReference>
<dbReference type="NCBIfam" id="TIGR01657">
    <property type="entry name" value="P-ATPase-V"/>
    <property type="match status" value="1"/>
</dbReference>
<dbReference type="SUPFAM" id="SSF81665">
    <property type="entry name" value="Calcium ATPase, transmembrane domain M"/>
    <property type="match status" value="1"/>
</dbReference>
<dbReference type="EMBL" id="BRYB01003397">
    <property type="protein sequence ID" value="GMI35975.1"/>
    <property type="molecule type" value="Genomic_DNA"/>
</dbReference>
<dbReference type="Proteomes" id="UP001165060">
    <property type="component" value="Unassembled WGS sequence"/>
</dbReference>
<proteinExistence type="inferred from homology"/>
<dbReference type="Gene3D" id="3.40.1110.10">
    <property type="entry name" value="Calcium-transporting ATPase, cytoplasmic domain N"/>
    <property type="match status" value="1"/>
</dbReference>
<dbReference type="Gene3D" id="3.40.50.1000">
    <property type="entry name" value="HAD superfamily/HAD-like"/>
    <property type="match status" value="1"/>
</dbReference>
<dbReference type="InterPro" id="IPR023214">
    <property type="entry name" value="HAD_sf"/>
</dbReference>
<dbReference type="InterPro" id="IPR036412">
    <property type="entry name" value="HAD-like_sf"/>
</dbReference>
<evidence type="ECO:0000256" key="6">
    <source>
        <dbReference type="ARBA" id="ARBA00022840"/>
    </source>
</evidence>
<feature type="non-terminal residue" evidence="15">
    <location>
        <position position="1338"/>
    </location>
</feature>
<feature type="transmembrane region" description="Helical" evidence="13">
    <location>
        <begin position="1236"/>
        <end position="1256"/>
    </location>
</feature>
<keyword evidence="9 13" id="KW-1133">Transmembrane helix</keyword>
<dbReference type="PANTHER" id="PTHR45630:SF6">
    <property type="entry name" value="CATION-TRANSPORTING P-TYPE ATPASE N-TERMINAL DOMAIN-CONTAINING PROTEIN"/>
    <property type="match status" value="1"/>
</dbReference>
<feature type="region of interest" description="Disordered" evidence="12">
    <location>
        <begin position="662"/>
        <end position="681"/>
    </location>
</feature>
<dbReference type="InterPro" id="IPR006544">
    <property type="entry name" value="P-type_TPase_V"/>
</dbReference>
<keyword evidence="4" id="KW-0479">Metal-binding</keyword>
<evidence type="ECO:0000256" key="3">
    <source>
        <dbReference type="ARBA" id="ARBA00022692"/>
    </source>
</evidence>
<comment type="similarity">
    <text evidence="2">Belongs to the cation transport ATPase (P-type) (TC 3.A.3) family. Type V subfamily.</text>
</comment>
<dbReference type="PRINTS" id="PR00119">
    <property type="entry name" value="CATATPASE"/>
</dbReference>
<keyword evidence="8" id="KW-1278">Translocase</keyword>
<accession>A0ABQ6MZI7</accession>
<feature type="transmembrane region" description="Helical" evidence="13">
    <location>
        <begin position="1312"/>
        <end position="1330"/>
    </location>
</feature>
<dbReference type="Pfam" id="PF00122">
    <property type="entry name" value="E1-E2_ATPase"/>
    <property type="match status" value="1"/>
</dbReference>
<keyword evidence="7" id="KW-0460">Magnesium</keyword>
<gene>
    <name evidence="15" type="ORF">TeGR_g14862</name>
</gene>
<dbReference type="InterPro" id="IPR023298">
    <property type="entry name" value="ATPase_P-typ_TM_dom_sf"/>
</dbReference>
<protein>
    <recommendedName>
        <fullName evidence="14">P-type ATPase A domain-containing protein</fullName>
    </recommendedName>
</protein>
<evidence type="ECO:0000256" key="8">
    <source>
        <dbReference type="ARBA" id="ARBA00022967"/>
    </source>
</evidence>
<dbReference type="PROSITE" id="PS00154">
    <property type="entry name" value="ATPASE_E1_E2"/>
    <property type="match status" value="1"/>
</dbReference>